<keyword evidence="2" id="KW-1185">Reference proteome</keyword>
<dbReference type="InterPro" id="IPR035979">
    <property type="entry name" value="RBD_domain_sf"/>
</dbReference>
<protein>
    <recommendedName>
        <fullName evidence="3">RNA-binding protein</fullName>
    </recommendedName>
</protein>
<dbReference type="GO" id="GO:0003676">
    <property type="term" value="F:nucleic acid binding"/>
    <property type="evidence" value="ECO:0007669"/>
    <property type="project" value="InterPro"/>
</dbReference>
<dbReference type="EMBL" id="CADIKK010000015">
    <property type="protein sequence ID" value="CAB3792186.1"/>
    <property type="molecule type" value="Genomic_DNA"/>
</dbReference>
<reference evidence="1 2" key="1">
    <citation type="submission" date="2020-04" db="EMBL/GenBank/DDBJ databases">
        <authorList>
            <person name="De Canck E."/>
        </authorList>
    </citation>
    <scope>NUCLEOTIDE SEQUENCE [LARGE SCALE GENOMIC DNA]</scope>
    <source>
        <strain evidence="1 2">LMG 28614</strain>
    </source>
</reference>
<sequence>MAELWIGNVAEDTSDDEIREFLVKYGFPPFDEIERFAGTGSRPAVVLNFHGATADALRSLHMRVHNMFWKDRTIVVQVLPERDES</sequence>
<evidence type="ECO:0008006" key="3">
    <source>
        <dbReference type="Google" id="ProtNLM"/>
    </source>
</evidence>
<evidence type="ECO:0000313" key="2">
    <source>
        <dbReference type="Proteomes" id="UP000494365"/>
    </source>
</evidence>
<name>A0A6S7B989_9BURK</name>
<evidence type="ECO:0000313" key="1">
    <source>
        <dbReference type="EMBL" id="CAB3792186.1"/>
    </source>
</evidence>
<dbReference type="Proteomes" id="UP000494365">
    <property type="component" value="Unassembled WGS sequence"/>
</dbReference>
<gene>
    <name evidence="1" type="ORF">LMG28614_03467</name>
</gene>
<dbReference type="SUPFAM" id="SSF54928">
    <property type="entry name" value="RNA-binding domain, RBD"/>
    <property type="match status" value="1"/>
</dbReference>
<proteinExistence type="predicted"/>
<accession>A0A6S7B989</accession>
<organism evidence="1 2">
    <name type="scientific">Paraburkholderia ultramafica</name>
    <dbReference type="NCBI Taxonomy" id="1544867"/>
    <lineage>
        <taxon>Bacteria</taxon>
        <taxon>Pseudomonadati</taxon>
        <taxon>Pseudomonadota</taxon>
        <taxon>Betaproteobacteria</taxon>
        <taxon>Burkholderiales</taxon>
        <taxon>Burkholderiaceae</taxon>
        <taxon>Paraburkholderia</taxon>
    </lineage>
</organism>
<dbReference type="CDD" id="cd00590">
    <property type="entry name" value="RRM_SF"/>
    <property type="match status" value="1"/>
</dbReference>
<dbReference type="AlphaFoldDB" id="A0A6S7B989"/>
<dbReference type="RefSeq" id="WP_175150705.1">
    <property type="nucleotide sequence ID" value="NZ_CADIKK010000015.1"/>
</dbReference>